<evidence type="ECO:0000313" key="2">
    <source>
        <dbReference type="EMBL" id="GIM72023.1"/>
    </source>
</evidence>
<evidence type="ECO:0000256" key="1">
    <source>
        <dbReference type="SAM" id="MobiDB-lite"/>
    </source>
</evidence>
<dbReference type="Proteomes" id="UP000681340">
    <property type="component" value="Unassembled WGS sequence"/>
</dbReference>
<evidence type="ECO:0000313" key="3">
    <source>
        <dbReference type="Proteomes" id="UP000681340"/>
    </source>
</evidence>
<reference evidence="2" key="1">
    <citation type="submission" date="2021-03" db="EMBL/GenBank/DDBJ databases">
        <title>Whole genome shotgun sequence of Actinoplanes auranticolor NBRC 12245.</title>
        <authorList>
            <person name="Komaki H."/>
            <person name="Tamura T."/>
        </authorList>
    </citation>
    <scope>NUCLEOTIDE SEQUENCE</scope>
    <source>
        <strain evidence="2">NBRC 12245</strain>
    </source>
</reference>
<keyword evidence="3" id="KW-1185">Reference proteome</keyword>
<dbReference type="AlphaFoldDB" id="A0A919SJC5"/>
<organism evidence="2 3">
    <name type="scientific">Actinoplanes auranticolor</name>
    <dbReference type="NCBI Taxonomy" id="47988"/>
    <lineage>
        <taxon>Bacteria</taxon>
        <taxon>Bacillati</taxon>
        <taxon>Actinomycetota</taxon>
        <taxon>Actinomycetes</taxon>
        <taxon>Micromonosporales</taxon>
        <taxon>Micromonosporaceae</taxon>
        <taxon>Actinoplanes</taxon>
    </lineage>
</organism>
<sequence>MIAVTGNAARAVRRMTNTETYPHAGLSIRKIDDEKFGFSVVPDNAGGEVAVPGTNVYLDRPAAAALEHATLDAAANATRAAQLVLDKTPSRKPSPAGLSDSSHE</sequence>
<accession>A0A919SJC5</accession>
<comment type="caution">
    <text evidence="2">The sequence shown here is derived from an EMBL/GenBank/DDBJ whole genome shotgun (WGS) entry which is preliminary data.</text>
</comment>
<dbReference type="EMBL" id="BOQL01000038">
    <property type="protein sequence ID" value="GIM72023.1"/>
    <property type="molecule type" value="Genomic_DNA"/>
</dbReference>
<feature type="region of interest" description="Disordered" evidence="1">
    <location>
        <begin position="84"/>
        <end position="104"/>
    </location>
</feature>
<protein>
    <submittedName>
        <fullName evidence="2">Uncharacterized protein</fullName>
    </submittedName>
</protein>
<gene>
    <name evidence="2" type="ORF">Aau02nite_48890</name>
</gene>
<proteinExistence type="predicted"/>
<name>A0A919SJC5_9ACTN</name>